<proteinExistence type="predicted"/>
<accession>A0A0M2SV88</accession>
<protein>
    <submittedName>
        <fullName evidence="1">Uncharacterized protein</fullName>
    </submittedName>
</protein>
<comment type="caution">
    <text evidence="1">The sequence shown here is derived from an EMBL/GenBank/DDBJ whole genome shotgun (WGS) entry which is preliminary data.</text>
</comment>
<dbReference type="EMBL" id="LAYY01000009">
    <property type="protein sequence ID" value="KKK38083.1"/>
    <property type="molecule type" value="Genomic_DNA"/>
</dbReference>
<dbReference type="RefSeq" id="WP_046523559.1">
    <property type="nucleotide sequence ID" value="NZ_LAYY01000009.1"/>
</dbReference>
<gene>
    <name evidence="1" type="ORF">WQ57_09660</name>
</gene>
<name>A0A0M2SV88_9BACI</name>
<evidence type="ECO:0000313" key="2">
    <source>
        <dbReference type="Proteomes" id="UP000034166"/>
    </source>
</evidence>
<dbReference type="AlphaFoldDB" id="A0A0M2SV88"/>
<dbReference type="Proteomes" id="UP000034166">
    <property type="component" value="Unassembled WGS sequence"/>
</dbReference>
<dbReference type="PATRIC" id="fig|1408103.3.peg.2169"/>
<keyword evidence="2" id="KW-1185">Reference proteome</keyword>
<organism evidence="1 2">
    <name type="scientific">Mesobacillus campisalis</name>
    <dbReference type="NCBI Taxonomy" id="1408103"/>
    <lineage>
        <taxon>Bacteria</taxon>
        <taxon>Bacillati</taxon>
        <taxon>Bacillota</taxon>
        <taxon>Bacilli</taxon>
        <taxon>Bacillales</taxon>
        <taxon>Bacillaceae</taxon>
        <taxon>Mesobacillus</taxon>
    </lineage>
</organism>
<reference evidence="1 2" key="1">
    <citation type="submission" date="2015-04" db="EMBL/GenBank/DDBJ databases">
        <title>Taxonomic description and genome sequence of Bacillus campisalis sp. nov., a novel member of the genus Bacillus isolated from solar saltern.</title>
        <authorList>
            <person name="Mathan Kumar R."/>
            <person name="Kaur G."/>
            <person name="Kumar A."/>
            <person name="Singh N.K."/>
            <person name="Kaur N."/>
            <person name="Kumar N."/>
            <person name="Mayilraj S."/>
        </authorList>
    </citation>
    <scope>NUCLEOTIDE SEQUENCE [LARGE SCALE GENOMIC DNA]</scope>
    <source>
        <strain evidence="1 2">SA2-6</strain>
    </source>
</reference>
<sequence length="91" mass="10040">MPIKMKKCADCNSLCSNSASKCQVCGSRNLVKGSFTTKEEAQIKQLEKEINQREVILCSFSSSPVPLTNGKGYCVYCDDEIKMVNGIQILI</sequence>
<evidence type="ECO:0000313" key="1">
    <source>
        <dbReference type="EMBL" id="KKK38083.1"/>
    </source>
</evidence>